<evidence type="ECO:0000313" key="6">
    <source>
        <dbReference type="Proteomes" id="UP000529783"/>
    </source>
</evidence>
<dbReference type="Gene3D" id="1.25.40.10">
    <property type="entry name" value="Tetratricopeptide repeat domain"/>
    <property type="match status" value="2"/>
</dbReference>
<dbReference type="PANTHER" id="PTHR47691:SF3">
    <property type="entry name" value="HTH-TYPE TRANSCRIPTIONAL REGULATOR RV0890C-RELATED"/>
    <property type="match status" value="1"/>
</dbReference>
<sequence>MRVRILGPLDVEACGEAVDVTGPRLRALLVRLALDAGRTVSAEALGGSIWPGERPAKEANALQTLVSRLRRLLPDGVIRSDAAGYRLDIAADSVDALRFERLACEGRRALRDGEVEVALRLLDGALGLWRGGLPEEVPDTARRRLEEVRLAGAEDRAEASLAIGAFDGLVADLEALVAAHPLRERLRLLLIRTLAEDGRRAEALSAYAGYRAFLAEELGTDPGSELRELHLELLRAEPAPAARPRGNLRAPVSSFLGRVEELQLVRDQLETGRLVTLTGPGGVGKTRLAETAAGEFPGVVWMTELAPVSRSGAVEHTAVAHAVIAALGIRSGDHLASPRPPMERLAEALAGDAVLLVLDNCEHLIDEAAGFARDLLGRCPELRILATSREPMGIHGEAVCPVAPLAPAAAAALFTERARAARPGFAATPDETPLIEEVCRRLDGLPLAIELAAARLRTLPLNDVAERLGDRFALLARGDRTADPRHRTLRAVVAWSWDLLEPEERRLARRLAVFPGEITAASARAVAATDPGVLESLADKSLLRFDGHRYRMLETIRAYGVEELVKTGELTRVRAAHAAYFTGVAEQAEPHLREAGQLPWVERLAGERGNLLAALQFACESGDAGTATRLCAALCTYWLLRGEQQALLRWTEATLEVRGEAPDEGRIIVGTLHLLATSIWSGRPPGDDEAAEIRHLLKTTPQEPRAALAEAVVEIVAGADAQAMDALSRHLSHPHPWTRAMAVLIRAVLHGRAGDVDHMRTDLEDAIAAFTELGERAGLAWALTSRADLRTVAGEHAVADLEEAVRLLRELDPADPLVLQRIWIAELRARAGAPARARRELRALVQQEAETGHLAFARVVLAELALREGDLDDAARHLRPAWDAARRAEDPQLRIAVCCTAADLAMAQGDLVTARERIAASFELAVTVHDSAMAAVAAARLARLTSLDGRAEQAAEFLGAAEALIGDVRAIDADLMRLVPALRETLGEATYKAARARGRARGHDEALALIAERLT</sequence>
<feature type="domain" description="OmpR/PhoB-type" evidence="4">
    <location>
        <begin position="1"/>
        <end position="89"/>
    </location>
</feature>
<dbReference type="PROSITE" id="PS51755">
    <property type="entry name" value="OMPR_PHOB"/>
    <property type="match status" value="1"/>
</dbReference>
<dbReference type="GO" id="GO:0006355">
    <property type="term" value="P:regulation of DNA-templated transcription"/>
    <property type="evidence" value="ECO:0007669"/>
    <property type="project" value="InterPro"/>
</dbReference>
<dbReference type="GO" id="GO:0043531">
    <property type="term" value="F:ADP binding"/>
    <property type="evidence" value="ECO:0007669"/>
    <property type="project" value="InterPro"/>
</dbReference>
<keyword evidence="2 3" id="KW-0238">DNA-binding</keyword>
<protein>
    <submittedName>
        <fullName evidence="5">Putative ATPase/DNA-binding SARP family transcriptional activator</fullName>
    </submittedName>
</protein>
<proteinExistence type="inferred from homology"/>
<dbReference type="SUPFAM" id="SSF46894">
    <property type="entry name" value="C-terminal effector domain of the bipartite response regulators"/>
    <property type="match status" value="1"/>
</dbReference>
<dbReference type="Pfam" id="PF03704">
    <property type="entry name" value="BTAD"/>
    <property type="match status" value="1"/>
</dbReference>
<accession>A0A7Y9JDC4</accession>
<dbReference type="EMBL" id="JACCBA010000001">
    <property type="protein sequence ID" value="NYD44755.1"/>
    <property type="molecule type" value="Genomic_DNA"/>
</dbReference>
<comment type="similarity">
    <text evidence="1">Belongs to the AfsR/DnrI/RedD regulatory family.</text>
</comment>
<dbReference type="SMART" id="SM00862">
    <property type="entry name" value="Trans_reg_C"/>
    <property type="match status" value="1"/>
</dbReference>
<dbReference type="SUPFAM" id="SSF48452">
    <property type="entry name" value="TPR-like"/>
    <property type="match status" value="2"/>
</dbReference>
<dbReference type="InterPro" id="IPR027417">
    <property type="entry name" value="P-loop_NTPase"/>
</dbReference>
<dbReference type="AlphaFoldDB" id="A0A7Y9JDC4"/>
<evidence type="ECO:0000259" key="4">
    <source>
        <dbReference type="PROSITE" id="PS51755"/>
    </source>
</evidence>
<dbReference type="SUPFAM" id="SSF52540">
    <property type="entry name" value="P-loop containing nucleoside triphosphate hydrolases"/>
    <property type="match status" value="1"/>
</dbReference>
<evidence type="ECO:0000256" key="1">
    <source>
        <dbReference type="ARBA" id="ARBA00005820"/>
    </source>
</evidence>
<feature type="DNA-binding region" description="OmpR/PhoB-type" evidence="3">
    <location>
        <begin position="1"/>
        <end position="89"/>
    </location>
</feature>
<name>A0A7Y9JDC4_9ACTN</name>
<dbReference type="InterPro" id="IPR036388">
    <property type="entry name" value="WH-like_DNA-bd_sf"/>
</dbReference>
<dbReference type="InterPro" id="IPR016032">
    <property type="entry name" value="Sig_transdc_resp-reg_C-effctor"/>
</dbReference>
<evidence type="ECO:0000256" key="2">
    <source>
        <dbReference type="ARBA" id="ARBA00023125"/>
    </source>
</evidence>
<dbReference type="CDD" id="cd15831">
    <property type="entry name" value="BTAD"/>
    <property type="match status" value="1"/>
</dbReference>
<dbReference type="SMART" id="SM01043">
    <property type="entry name" value="BTAD"/>
    <property type="match status" value="1"/>
</dbReference>
<dbReference type="GO" id="GO:0000160">
    <property type="term" value="P:phosphorelay signal transduction system"/>
    <property type="evidence" value="ECO:0007669"/>
    <property type="project" value="InterPro"/>
</dbReference>
<dbReference type="Gene3D" id="1.10.10.10">
    <property type="entry name" value="Winged helix-like DNA-binding domain superfamily/Winged helix DNA-binding domain"/>
    <property type="match status" value="1"/>
</dbReference>
<evidence type="ECO:0000256" key="3">
    <source>
        <dbReference type="PROSITE-ProRule" id="PRU01091"/>
    </source>
</evidence>
<evidence type="ECO:0000313" key="5">
    <source>
        <dbReference type="EMBL" id="NYD44755.1"/>
    </source>
</evidence>
<dbReference type="Proteomes" id="UP000529783">
    <property type="component" value="Unassembled WGS sequence"/>
</dbReference>
<comment type="caution">
    <text evidence="5">The sequence shown here is derived from an EMBL/GenBank/DDBJ whole genome shotgun (WGS) entry which is preliminary data.</text>
</comment>
<keyword evidence="6" id="KW-1185">Reference proteome</keyword>
<gene>
    <name evidence="5" type="ORF">BJY14_000738</name>
</gene>
<dbReference type="RefSeq" id="WP_179842295.1">
    <property type="nucleotide sequence ID" value="NZ_JACCBA010000001.1"/>
</dbReference>
<dbReference type="InterPro" id="IPR005158">
    <property type="entry name" value="BTAD"/>
</dbReference>
<organism evidence="5 6">
    <name type="scientific">Actinomadura luteofluorescens</name>
    <dbReference type="NCBI Taxonomy" id="46163"/>
    <lineage>
        <taxon>Bacteria</taxon>
        <taxon>Bacillati</taxon>
        <taxon>Actinomycetota</taxon>
        <taxon>Actinomycetes</taxon>
        <taxon>Streptosporangiales</taxon>
        <taxon>Thermomonosporaceae</taxon>
        <taxon>Actinomadura</taxon>
    </lineage>
</organism>
<reference evidence="5 6" key="1">
    <citation type="submission" date="2020-07" db="EMBL/GenBank/DDBJ databases">
        <title>Sequencing the genomes of 1000 actinobacteria strains.</title>
        <authorList>
            <person name="Klenk H.-P."/>
        </authorList>
    </citation>
    <scope>NUCLEOTIDE SEQUENCE [LARGE SCALE GENOMIC DNA]</scope>
    <source>
        <strain evidence="5 6">DSM 40398</strain>
    </source>
</reference>
<dbReference type="PANTHER" id="PTHR47691">
    <property type="entry name" value="REGULATOR-RELATED"/>
    <property type="match status" value="1"/>
</dbReference>
<dbReference type="GO" id="GO:0003677">
    <property type="term" value="F:DNA binding"/>
    <property type="evidence" value="ECO:0007669"/>
    <property type="project" value="UniProtKB-UniRule"/>
</dbReference>
<dbReference type="Gene3D" id="3.40.50.300">
    <property type="entry name" value="P-loop containing nucleotide triphosphate hydrolases"/>
    <property type="match status" value="1"/>
</dbReference>
<dbReference type="Pfam" id="PF00486">
    <property type="entry name" value="Trans_reg_C"/>
    <property type="match status" value="1"/>
</dbReference>
<dbReference type="PRINTS" id="PR00364">
    <property type="entry name" value="DISEASERSIST"/>
</dbReference>
<dbReference type="InterPro" id="IPR011990">
    <property type="entry name" value="TPR-like_helical_dom_sf"/>
</dbReference>
<dbReference type="InterPro" id="IPR001867">
    <property type="entry name" value="OmpR/PhoB-type_DNA-bd"/>
</dbReference>